<dbReference type="FunFam" id="3.40.50.300:FF:001363">
    <property type="entry name" value="ATP-dependent DNA helicase RecQ"/>
    <property type="match status" value="1"/>
</dbReference>
<dbReference type="InterPro" id="IPR011545">
    <property type="entry name" value="DEAD/DEAH_box_helicase_dom"/>
</dbReference>
<keyword evidence="3 10" id="KW-0347">Helicase</keyword>
<dbReference type="InterPro" id="IPR001650">
    <property type="entry name" value="Helicase_C-like"/>
</dbReference>
<keyword evidence="1" id="KW-0547">Nucleotide-binding</keyword>
<evidence type="ECO:0000313" key="10">
    <source>
        <dbReference type="EMBL" id="RHW41217.1"/>
    </source>
</evidence>
<dbReference type="PROSITE" id="PS00690">
    <property type="entry name" value="DEAH_ATP_HELICASE"/>
    <property type="match status" value="1"/>
</dbReference>
<dbReference type="EMBL" id="QWEG01000005">
    <property type="protein sequence ID" value="RHW41217.1"/>
    <property type="molecule type" value="Genomic_DNA"/>
</dbReference>
<dbReference type="PANTHER" id="PTHR13710:SF84">
    <property type="entry name" value="ATP-DEPENDENT DNA HELICASE RECS-RELATED"/>
    <property type="match status" value="1"/>
</dbReference>
<keyword evidence="5" id="KW-0238">DNA-binding</keyword>
<dbReference type="InterPro" id="IPR014001">
    <property type="entry name" value="Helicase_ATP-bd"/>
</dbReference>
<dbReference type="SMART" id="SM00487">
    <property type="entry name" value="DEXDc"/>
    <property type="match status" value="1"/>
</dbReference>
<dbReference type="InterPro" id="IPR004589">
    <property type="entry name" value="DNA_helicase_ATP-dep_RecQ"/>
</dbReference>
<feature type="domain" description="Helicase ATP-binding" evidence="8">
    <location>
        <begin position="24"/>
        <end position="191"/>
    </location>
</feature>
<dbReference type="GO" id="GO:0016787">
    <property type="term" value="F:hydrolase activity"/>
    <property type="evidence" value="ECO:0007669"/>
    <property type="project" value="UniProtKB-KW"/>
</dbReference>
<keyword evidence="4" id="KW-0067">ATP-binding</keyword>
<dbReference type="GO" id="GO:0003677">
    <property type="term" value="F:DNA binding"/>
    <property type="evidence" value="ECO:0007669"/>
    <property type="project" value="UniProtKB-KW"/>
</dbReference>
<evidence type="ECO:0000313" key="11">
    <source>
        <dbReference type="Proteomes" id="UP000284416"/>
    </source>
</evidence>
<evidence type="ECO:0000256" key="5">
    <source>
        <dbReference type="ARBA" id="ARBA00023125"/>
    </source>
</evidence>
<evidence type="ECO:0000256" key="7">
    <source>
        <dbReference type="ARBA" id="ARBA00044550"/>
    </source>
</evidence>
<dbReference type="GO" id="GO:0005737">
    <property type="term" value="C:cytoplasm"/>
    <property type="evidence" value="ECO:0007669"/>
    <property type="project" value="TreeGrafter"/>
</dbReference>
<dbReference type="Proteomes" id="UP000284416">
    <property type="component" value="Unassembled WGS sequence"/>
</dbReference>
<dbReference type="CDD" id="cd17920">
    <property type="entry name" value="DEXHc_RecQ"/>
    <property type="match status" value="1"/>
</dbReference>
<dbReference type="Pfam" id="PF00270">
    <property type="entry name" value="DEAD"/>
    <property type="match status" value="1"/>
</dbReference>
<dbReference type="GO" id="GO:0006281">
    <property type="term" value="P:DNA repair"/>
    <property type="evidence" value="ECO:0007669"/>
    <property type="project" value="TreeGrafter"/>
</dbReference>
<dbReference type="InterPro" id="IPR032284">
    <property type="entry name" value="RecQ_Zn-bd"/>
</dbReference>
<dbReference type="SMART" id="SM00490">
    <property type="entry name" value="HELICc"/>
    <property type="match status" value="1"/>
</dbReference>
<proteinExistence type="predicted"/>
<accession>A0A417YV65</accession>
<evidence type="ECO:0000259" key="9">
    <source>
        <dbReference type="PROSITE" id="PS51194"/>
    </source>
</evidence>
<evidence type="ECO:0000256" key="3">
    <source>
        <dbReference type="ARBA" id="ARBA00022806"/>
    </source>
</evidence>
<dbReference type="InterPro" id="IPR002464">
    <property type="entry name" value="DNA/RNA_helicase_DEAH_CS"/>
</dbReference>
<feature type="domain" description="Helicase C-terminal" evidence="9">
    <location>
        <begin position="218"/>
        <end position="374"/>
    </location>
</feature>
<dbReference type="Pfam" id="PF00271">
    <property type="entry name" value="Helicase_C"/>
    <property type="match status" value="1"/>
</dbReference>
<dbReference type="Gene3D" id="3.40.50.300">
    <property type="entry name" value="P-loop containing nucleotide triphosphate hydrolases"/>
    <property type="match status" value="2"/>
</dbReference>
<organism evidence="10 11">
    <name type="scientific">Neobacillus notoginsengisoli</name>
    <dbReference type="NCBI Taxonomy" id="1578198"/>
    <lineage>
        <taxon>Bacteria</taxon>
        <taxon>Bacillati</taxon>
        <taxon>Bacillota</taxon>
        <taxon>Bacilli</taxon>
        <taxon>Bacillales</taxon>
        <taxon>Bacillaceae</taxon>
        <taxon>Neobacillus</taxon>
    </lineage>
</organism>
<evidence type="ECO:0000256" key="1">
    <source>
        <dbReference type="ARBA" id="ARBA00022741"/>
    </source>
</evidence>
<comment type="caution">
    <text evidence="10">The sequence shown here is derived from an EMBL/GenBank/DDBJ whole genome shotgun (WGS) entry which is preliminary data.</text>
</comment>
<dbReference type="NCBIfam" id="TIGR00614">
    <property type="entry name" value="recQ_fam"/>
    <property type="match status" value="1"/>
</dbReference>
<evidence type="ECO:0000256" key="2">
    <source>
        <dbReference type="ARBA" id="ARBA00022801"/>
    </source>
</evidence>
<dbReference type="GO" id="GO:0006310">
    <property type="term" value="P:DNA recombination"/>
    <property type="evidence" value="ECO:0007669"/>
    <property type="project" value="InterPro"/>
</dbReference>
<dbReference type="GO" id="GO:0005524">
    <property type="term" value="F:ATP binding"/>
    <property type="evidence" value="ECO:0007669"/>
    <property type="project" value="UniProtKB-KW"/>
</dbReference>
<evidence type="ECO:0000259" key="8">
    <source>
        <dbReference type="PROSITE" id="PS51192"/>
    </source>
</evidence>
<dbReference type="PROSITE" id="PS51192">
    <property type="entry name" value="HELICASE_ATP_BIND_1"/>
    <property type="match status" value="1"/>
</dbReference>
<dbReference type="PROSITE" id="PS51194">
    <property type="entry name" value="HELICASE_CTER"/>
    <property type="match status" value="1"/>
</dbReference>
<protein>
    <recommendedName>
        <fullName evidence="6">ATP-dependent DNA helicase RecQ</fullName>
    </recommendedName>
    <alternativeName>
        <fullName evidence="7">DNA 3'-5' helicase RecQ</fullName>
    </alternativeName>
</protein>
<dbReference type="OrthoDB" id="9763310at2"/>
<dbReference type="SUPFAM" id="SSF52540">
    <property type="entry name" value="P-loop containing nucleoside triphosphate hydrolases"/>
    <property type="match status" value="1"/>
</dbReference>
<keyword evidence="11" id="KW-1185">Reference proteome</keyword>
<name>A0A417YV65_9BACI</name>
<dbReference type="InterPro" id="IPR027417">
    <property type="entry name" value="P-loop_NTPase"/>
</dbReference>
<dbReference type="GO" id="GO:0009378">
    <property type="term" value="F:four-way junction helicase activity"/>
    <property type="evidence" value="ECO:0007669"/>
    <property type="project" value="TreeGrafter"/>
</dbReference>
<evidence type="ECO:0000256" key="6">
    <source>
        <dbReference type="ARBA" id="ARBA00044535"/>
    </source>
</evidence>
<gene>
    <name evidence="10" type="ORF">D1B31_09810</name>
</gene>
<dbReference type="GO" id="GO:0043590">
    <property type="term" value="C:bacterial nucleoid"/>
    <property type="evidence" value="ECO:0007669"/>
    <property type="project" value="TreeGrafter"/>
</dbReference>
<dbReference type="AlphaFoldDB" id="A0A417YV65"/>
<dbReference type="Pfam" id="PF16124">
    <property type="entry name" value="RecQ_Zn_bind"/>
    <property type="match status" value="1"/>
</dbReference>
<evidence type="ECO:0000256" key="4">
    <source>
        <dbReference type="ARBA" id="ARBA00022840"/>
    </source>
</evidence>
<keyword evidence="2" id="KW-0378">Hydrolase</keyword>
<dbReference type="GO" id="GO:0043138">
    <property type="term" value="F:3'-5' DNA helicase activity"/>
    <property type="evidence" value="ECO:0007669"/>
    <property type="project" value="TreeGrafter"/>
</dbReference>
<reference evidence="10 11" key="1">
    <citation type="journal article" date="2017" name="Int. J. Syst. Evol. Microbiol.">
        <title>Bacillus notoginsengisoli sp. nov., a novel bacterium isolated from the rhizosphere of Panax notoginseng.</title>
        <authorList>
            <person name="Zhang M.Y."/>
            <person name="Cheng J."/>
            <person name="Cai Y."/>
            <person name="Zhang T.Y."/>
            <person name="Wu Y.Y."/>
            <person name="Manikprabhu D."/>
            <person name="Li W.J."/>
            <person name="Zhang Y.X."/>
        </authorList>
    </citation>
    <scope>NUCLEOTIDE SEQUENCE [LARGE SCALE GENOMIC DNA]</scope>
    <source>
        <strain evidence="10 11">JCM 30743</strain>
    </source>
</reference>
<sequence length="500" mass="57526">MMLDQMLYKYYGYTSFRTGQRETIQSLLDGHNTLAMLPTGTGKSICFELAGYMMEGIVLIISPLLSLMQDQVEQMMKRGEKRVVALNSFLSPIEKRRVLANLQSYKFIFLSPEMLGFGNVIEKLKNLKLSLLVIDEAHCISQWGYDFRPDYLKLGTFRERIGSPLTLALTATATPEVRDDILKKLCVRDATRIEASVNRPNIAFHIEKMEHEHEKKQRAIDLAKSLKQPGIIYFSSKKAAEQLAQLLRENGLTRTMAYHGGLDQEQRILIQEQFINGQLDIICATSAFGMGINKVDIRYIIHYHMPMQIESYLQEVGRAGRDGEPSVAILLYAEGDEQLQFFLAEGELPSIRQLDDFFSYMQLNSMEKEDERIFEEAATANGLTETQWRWLAAYLNDETATTYEEIADKAKSYVIARNSAKMENIKRMKQWINTDGCLRNYLLRYFYESELPELGTHCCDFCGLDLHFYKGSVTGLPRRQENTNWKERLTVLLIGELHEE</sequence>
<dbReference type="PANTHER" id="PTHR13710">
    <property type="entry name" value="DNA HELICASE RECQ FAMILY MEMBER"/>
    <property type="match status" value="1"/>
</dbReference>
<dbReference type="GO" id="GO:0030894">
    <property type="term" value="C:replisome"/>
    <property type="evidence" value="ECO:0007669"/>
    <property type="project" value="TreeGrafter"/>
</dbReference>